<accession>A0A4C1XMI2</accession>
<reference evidence="2 3" key="1">
    <citation type="journal article" date="2019" name="Commun. Biol.">
        <title>The bagworm genome reveals a unique fibroin gene that provides high tensile strength.</title>
        <authorList>
            <person name="Kono N."/>
            <person name="Nakamura H."/>
            <person name="Ohtoshi R."/>
            <person name="Tomita M."/>
            <person name="Numata K."/>
            <person name="Arakawa K."/>
        </authorList>
    </citation>
    <scope>NUCLEOTIDE SEQUENCE [LARGE SCALE GENOMIC DNA]</scope>
</reference>
<dbReference type="Proteomes" id="UP000299102">
    <property type="component" value="Unassembled WGS sequence"/>
</dbReference>
<feature type="compositionally biased region" description="Basic residues" evidence="1">
    <location>
        <begin position="1"/>
        <end position="11"/>
    </location>
</feature>
<feature type="region of interest" description="Disordered" evidence="1">
    <location>
        <begin position="1"/>
        <end position="47"/>
    </location>
</feature>
<organism evidence="2 3">
    <name type="scientific">Eumeta variegata</name>
    <name type="common">Bagworm moth</name>
    <name type="synonym">Eumeta japonica</name>
    <dbReference type="NCBI Taxonomy" id="151549"/>
    <lineage>
        <taxon>Eukaryota</taxon>
        <taxon>Metazoa</taxon>
        <taxon>Ecdysozoa</taxon>
        <taxon>Arthropoda</taxon>
        <taxon>Hexapoda</taxon>
        <taxon>Insecta</taxon>
        <taxon>Pterygota</taxon>
        <taxon>Neoptera</taxon>
        <taxon>Endopterygota</taxon>
        <taxon>Lepidoptera</taxon>
        <taxon>Glossata</taxon>
        <taxon>Ditrysia</taxon>
        <taxon>Tineoidea</taxon>
        <taxon>Psychidae</taxon>
        <taxon>Oiketicinae</taxon>
        <taxon>Eumeta</taxon>
    </lineage>
</organism>
<comment type="caution">
    <text evidence="2">The sequence shown here is derived from an EMBL/GenBank/DDBJ whole genome shotgun (WGS) entry which is preliminary data.</text>
</comment>
<dbReference type="AlphaFoldDB" id="A0A4C1XMI2"/>
<protein>
    <submittedName>
        <fullName evidence="2">Uncharacterized protein</fullName>
    </submittedName>
</protein>
<gene>
    <name evidence="2" type="ORF">EVAR_49542_1</name>
</gene>
<sequence>MPFPGRKKIPKTFRAFPRPPSAGAAERPSGGGGSPPRAAPGPVNSGRFLFNTATRNYSSKGCEALPPKCDSVRLQVEGVVN</sequence>
<evidence type="ECO:0000313" key="2">
    <source>
        <dbReference type="EMBL" id="GBP63489.1"/>
    </source>
</evidence>
<evidence type="ECO:0000256" key="1">
    <source>
        <dbReference type="SAM" id="MobiDB-lite"/>
    </source>
</evidence>
<dbReference type="EMBL" id="BGZK01000870">
    <property type="protein sequence ID" value="GBP63489.1"/>
    <property type="molecule type" value="Genomic_DNA"/>
</dbReference>
<evidence type="ECO:0000313" key="3">
    <source>
        <dbReference type="Proteomes" id="UP000299102"/>
    </source>
</evidence>
<keyword evidence="3" id="KW-1185">Reference proteome</keyword>
<proteinExistence type="predicted"/>
<name>A0A4C1XMI2_EUMVA</name>